<evidence type="ECO:0000259" key="8">
    <source>
        <dbReference type="PROSITE" id="PS50156"/>
    </source>
</evidence>
<feature type="region of interest" description="Disordered" evidence="6">
    <location>
        <begin position="753"/>
        <end position="776"/>
    </location>
</feature>
<dbReference type="SUPFAM" id="SSF82866">
    <property type="entry name" value="Multidrug efflux transporter AcrB transmembrane domain"/>
    <property type="match status" value="2"/>
</dbReference>
<dbReference type="Pfam" id="PF03176">
    <property type="entry name" value="MMPL"/>
    <property type="match status" value="2"/>
</dbReference>
<feature type="transmembrane region" description="Helical" evidence="7">
    <location>
        <begin position="375"/>
        <end position="394"/>
    </location>
</feature>
<keyword evidence="4 7" id="KW-1133">Transmembrane helix</keyword>
<comment type="subcellular location">
    <subcellularLocation>
        <location evidence="1">Cell membrane</location>
        <topology evidence="1">Multi-pass membrane protein</topology>
    </subcellularLocation>
</comment>
<dbReference type="EMBL" id="JBHSNC010000012">
    <property type="protein sequence ID" value="MFC5528729.1"/>
    <property type="molecule type" value="Genomic_DNA"/>
</dbReference>
<name>A0ABW0R0J1_9BACL</name>
<dbReference type="PROSITE" id="PS50156">
    <property type="entry name" value="SSD"/>
    <property type="match status" value="2"/>
</dbReference>
<evidence type="ECO:0000256" key="6">
    <source>
        <dbReference type="SAM" id="MobiDB-lite"/>
    </source>
</evidence>
<dbReference type="Proteomes" id="UP001596108">
    <property type="component" value="Unassembled WGS sequence"/>
</dbReference>
<dbReference type="PANTHER" id="PTHR33406:SF13">
    <property type="entry name" value="MEMBRANE PROTEIN YDFJ"/>
    <property type="match status" value="1"/>
</dbReference>
<keyword evidence="2" id="KW-1003">Cell membrane</keyword>
<keyword evidence="3 7" id="KW-0812">Transmembrane</keyword>
<feature type="domain" description="SSD" evidence="8">
    <location>
        <begin position="211"/>
        <end position="340"/>
    </location>
</feature>
<evidence type="ECO:0000256" key="3">
    <source>
        <dbReference type="ARBA" id="ARBA00022692"/>
    </source>
</evidence>
<feature type="transmembrane region" description="Helical" evidence="7">
    <location>
        <begin position="184"/>
        <end position="204"/>
    </location>
</feature>
<dbReference type="Gene3D" id="1.20.1640.10">
    <property type="entry name" value="Multidrug efflux transporter AcrB transmembrane domain"/>
    <property type="match status" value="2"/>
</dbReference>
<evidence type="ECO:0000256" key="4">
    <source>
        <dbReference type="ARBA" id="ARBA00022989"/>
    </source>
</evidence>
<gene>
    <name evidence="9" type="ORF">ACFPQ4_04575</name>
</gene>
<feature type="transmembrane region" description="Helical" evidence="7">
    <location>
        <begin position="633"/>
        <end position="661"/>
    </location>
</feature>
<dbReference type="RefSeq" id="WP_378110590.1">
    <property type="nucleotide sequence ID" value="NZ_JBHSNC010000012.1"/>
</dbReference>
<accession>A0ABW0R0J1</accession>
<feature type="transmembrane region" description="Helical" evidence="7">
    <location>
        <begin position="708"/>
        <end position="730"/>
    </location>
</feature>
<dbReference type="InterPro" id="IPR000731">
    <property type="entry name" value="SSD"/>
</dbReference>
<proteinExistence type="predicted"/>
<comment type="caution">
    <text evidence="9">The sequence shown here is derived from an EMBL/GenBank/DDBJ whole genome shotgun (WGS) entry which is preliminary data.</text>
</comment>
<feature type="transmembrane region" description="Helical" evidence="7">
    <location>
        <begin position="315"/>
        <end position="341"/>
    </location>
</feature>
<feature type="transmembrane region" description="Helical" evidence="7">
    <location>
        <begin position="237"/>
        <end position="261"/>
    </location>
</feature>
<protein>
    <submittedName>
        <fullName evidence="9">MMPL family transporter</fullName>
    </submittedName>
</protein>
<evidence type="ECO:0000256" key="7">
    <source>
        <dbReference type="SAM" id="Phobius"/>
    </source>
</evidence>
<dbReference type="InterPro" id="IPR050545">
    <property type="entry name" value="Mycobact_MmpL"/>
</dbReference>
<evidence type="ECO:0000313" key="9">
    <source>
        <dbReference type="EMBL" id="MFC5528729.1"/>
    </source>
</evidence>
<evidence type="ECO:0000256" key="1">
    <source>
        <dbReference type="ARBA" id="ARBA00004651"/>
    </source>
</evidence>
<keyword evidence="5 7" id="KW-0472">Membrane</keyword>
<feature type="transmembrane region" description="Helical" evidence="7">
    <location>
        <begin position="211"/>
        <end position="231"/>
    </location>
</feature>
<feature type="domain" description="SSD" evidence="8">
    <location>
        <begin position="594"/>
        <end position="736"/>
    </location>
</feature>
<feature type="transmembrane region" description="Helical" evidence="7">
    <location>
        <begin position="682"/>
        <end position="702"/>
    </location>
</feature>
<evidence type="ECO:0000256" key="2">
    <source>
        <dbReference type="ARBA" id="ARBA00022475"/>
    </source>
</evidence>
<feature type="transmembrane region" description="Helical" evidence="7">
    <location>
        <begin position="570"/>
        <end position="589"/>
    </location>
</feature>
<reference evidence="10" key="1">
    <citation type="journal article" date="2019" name="Int. J. Syst. Evol. Microbiol.">
        <title>The Global Catalogue of Microorganisms (GCM) 10K type strain sequencing project: providing services to taxonomists for standard genome sequencing and annotation.</title>
        <authorList>
            <consortium name="The Broad Institute Genomics Platform"/>
            <consortium name="The Broad Institute Genome Sequencing Center for Infectious Disease"/>
            <person name="Wu L."/>
            <person name="Ma J."/>
        </authorList>
    </citation>
    <scope>NUCLEOTIDE SEQUENCE [LARGE SCALE GENOMIC DNA]</scope>
    <source>
        <strain evidence="10">CGMCC 1.18578</strain>
    </source>
</reference>
<feature type="transmembrane region" description="Helical" evidence="7">
    <location>
        <begin position="15"/>
        <end position="34"/>
    </location>
</feature>
<keyword evidence="10" id="KW-1185">Reference proteome</keyword>
<dbReference type="PANTHER" id="PTHR33406">
    <property type="entry name" value="MEMBRANE PROTEIN MJ1562-RELATED"/>
    <property type="match status" value="1"/>
</dbReference>
<dbReference type="InterPro" id="IPR004869">
    <property type="entry name" value="MMPL_dom"/>
</dbReference>
<sequence>MHRLLLGLGGRIHKLRWIVVSAWIVCLLLGGMAFGKLAPLLSGGGWDVPGSHSLAAEKLLSSQFEGRSESAMTLVIRDPQHAVGTPEYNEKLKQLVDRLKTEEGVADVFSILNASEGIAAGLVGKDPNMSIALVDMDIKADFVINKIPDYQERVVEQGKSLGIESYLVGGIAFWGESSVQSQEGLAKAEMIVFPLIIIILLIVFRSIVATITPLIVTIASVMVAMGIVYLVAREIELSVFVTNSALMLGLGVGIDYSLFIVSRFKSELEKPGVTKQQAVATTLATAGHTVFFSALTVIAALSAMFVVPLAAIKAIAFGGIVVVFVAGLASLTLLPAVLVILGTRINKGKIPFLRTRPAGKVSGWRRWTMAIMRRPALFLILTIIALMAAAYPALDMKLDSPDIRTLPADTAVRQGTTLMEQSFGIGATGQISIVLRNENNELGTQDAIAKIAALAAQLQTQEHVVSVTSVSSFFPGADAATVSGLLQNGGSALPADVNLMAKRYLSNDRHTSILEVTLDQYGSSDESRGVVKLLRDKLLPAADLPDGTHFSIGGETIFGMEASKAINDSLLPALGIMLVLIFLILVLTFRSLLLPLKAIILNLFSVAATYGILVLVFALGYGSEIFDVEANGYIVHFVPMLLLALLFGLSTDYEVFLVSRIKEEYDRTGMHEDSIAEGMEKTGPLITGAAVLMVAVFMGFAFSGVPPIQMLGFGMAVAIALDSTIIRMLLVPVAMKLMGRYNWWFPGRKMAQPQGQESADVQEKRKRASVADLRGR</sequence>
<feature type="transmembrane region" description="Helical" evidence="7">
    <location>
        <begin position="601"/>
        <end position="621"/>
    </location>
</feature>
<feature type="transmembrane region" description="Helical" evidence="7">
    <location>
        <begin position="282"/>
        <end position="309"/>
    </location>
</feature>
<organism evidence="9 10">
    <name type="scientific">Cohnella yongneupensis</name>
    <dbReference type="NCBI Taxonomy" id="425006"/>
    <lineage>
        <taxon>Bacteria</taxon>
        <taxon>Bacillati</taxon>
        <taxon>Bacillota</taxon>
        <taxon>Bacilli</taxon>
        <taxon>Bacillales</taxon>
        <taxon>Paenibacillaceae</taxon>
        <taxon>Cohnella</taxon>
    </lineage>
</organism>
<evidence type="ECO:0000256" key="5">
    <source>
        <dbReference type="ARBA" id="ARBA00023136"/>
    </source>
</evidence>
<evidence type="ECO:0000313" key="10">
    <source>
        <dbReference type="Proteomes" id="UP001596108"/>
    </source>
</evidence>